<feature type="transmembrane region" description="Helical" evidence="9">
    <location>
        <begin position="362"/>
        <end position="381"/>
    </location>
</feature>
<dbReference type="PANTHER" id="PTHR10766:SF55">
    <property type="entry name" value="TRANSMEMBRANE 9 SUPERFAMILY MEMBER 4"/>
    <property type="match status" value="1"/>
</dbReference>
<keyword evidence="4 9" id="KW-0812">Transmembrane</keyword>
<dbReference type="STRING" id="78915.A0A4P9XTX6"/>
<accession>A0A4P9XTX6</accession>
<dbReference type="GO" id="GO:0072657">
    <property type="term" value="P:protein localization to membrane"/>
    <property type="evidence" value="ECO:0007669"/>
    <property type="project" value="TreeGrafter"/>
</dbReference>
<feature type="transmembrane region" description="Helical" evidence="9">
    <location>
        <begin position="329"/>
        <end position="356"/>
    </location>
</feature>
<keyword evidence="6 9" id="KW-1133">Transmembrane helix</keyword>
<dbReference type="PANTHER" id="PTHR10766">
    <property type="entry name" value="TRANSMEMBRANE 9 SUPERFAMILY PROTEIN"/>
    <property type="match status" value="1"/>
</dbReference>
<evidence type="ECO:0000256" key="7">
    <source>
        <dbReference type="ARBA" id="ARBA00023034"/>
    </source>
</evidence>
<feature type="transmembrane region" description="Helical" evidence="9">
    <location>
        <begin position="432"/>
        <end position="456"/>
    </location>
</feature>
<evidence type="ECO:0000256" key="1">
    <source>
        <dbReference type="ARBA" id="ARBA00004141"/>
    </source>
</evidence>
<feature type="transmembrane region" description="Helical" evidence="9">
    <location>
        <begin position="517"/>
        <end position="546"/>
    </location>
</feature>
<feature type="chain" id="PRO_5021042464" description="Transmembrane 9 superfamily member" evidence="9">
    <location>
        <begin position="27"/>
        <end position="628"/>
    </location>
</feature>
<evidence type="ECO:0000313" key="11">
    <source>
        <dbReference type="Proteomes" id="UP000271241"/>
    </source>
</evidence>
<dbReference type="GO" id="GO:0005794">
    <property type="term" value="C:Golgi apparatus"/>
    <property type="evidence" value="ECO:0007669"/>
    <property type="project" value="UniProtKB-SubCell"/>
</dbReference>
<evidence type="ECO:0000256" key="5">
    <source>
        <dbReference type="ARBA" id="ARBA00022729"/>
    </source>
</evidence>
<keyword evidence="5 9" id="KW-0732">Signal</keyword>
<protein>
    <recommendedName>
        <fullName evidence="9">Transmembrane 9 superfamily member</fullName>
    </recommendedName>
</protein>
<organism evidence="10 11">
    <name type="scientific">Thamnocephalis sphaerospora</name>
    <dbReference type="NCBI Taxonomy" id="78915"/>
    <lineage>
        <taxon>Eukaryota</taxon>
        <taxon>Fungi</taxon>
        <taxon>Fungi incertae sedis</taxon>
        <taxon>Zoopagomycota</taxon>
        <taxon>Zoopagomycotina</taxon>
        <taxon>Zoopagomycetes</taxon>
        <taxon>Zoopagales</taxon>
        <taxon>Sigmoideomycetaceae</taxon>
        <taxon>Thamnocephalis</taxon>
    </lineage>
</organism>
<feature type="transmembrane region" description="Helical" evidence="9">
    <location>
        <begin position="481"/>
        <end position="502"/>
    </location>
</feature>
<proteinExistence type="inferred from homology"/>
<sequence>MLAVCSLTATLLLLLLSAGGVRQTDAFYIAGNAPQHYLLDDTVPVYWNKVYPAGERLNLPYPYADLPFVCHPAQWELPYMNLGRSMAGDQLVRSDIQIEMGRNETCKVLCRRQVTPDAVELALSLIRDQYMVEWFIDELPVSRPWVNMYDRNKQYGDGFPLGYYDPLMDSVFIYNHFILQILYEKSQTGSGQRLIVGVEIYPKSVENHGLMCPHDASIPGIHQQGLSADISGITYTYSVMWQEETSVSWGKRWDSYLSFNGDTFIHWLSIGNASVILALIALTVAAIAVRALSIPIPFRNSDDTSDQDDMSGWKQLHGDVFRAPENERLLAILVGSGLQVLCTIAGVLLLAALGILNPSFPGGLVSVGIFLYVFAGLLSGYTSARIYRTFGQEEWRRNAIQTAVLVPGGLYLLLVLLNFFNWAKGSATSISFGVFITLLTLWVCLMGPMVVAGAYVGERRPAFSHPVHTSAVRRTIPKPVWYMRSLPSVLLAGIIPFGTIFLQEYLLLQYMWGDRFYYFYGFLGASFLLLATVSVLVTLAMTYFQLCSEDYRWWWRSFFVGGSASIYIFAYTLLHCCIRLGISSPVSGFLYLVHALVASVVLGVALGSISFMVTYYAMRKVFKIVKVN</sequence>
<keyword evidence="7" id="KW-0333">Golgi apparatus</keyword>
<evidence type="ECO:0000256" key="8">
    <source>
        <dbReference type="ARBA" id="ARBA00023136"/>
    </source>
</evidence>
<reference evidence="11" key="1">
    <citation type="journal article" date="2018" name="Nat. Microbiol.">
        <title>Leveraging single-cell genomics to expand the fungal tree of life.</title>
        <authorList>
            <person name="Ahrendt S.R."/>
            <person name="Quandt C.A."/>
            <person name="Ciobanu D."/>
            <person name="Clum A."/>
            <person name="Salamov A."/>
            <person name="Andreopoulos B."/>
            <person name="Cheng J.F."/>
            <person name="Woyke T."/>
            <person name="Pelin A."/>
            <person name="Henrissat B."/>
            <person name="Reynolds N.K."/>
            <person name="Benny G.L."/>
            <person name="Smith M.E."/>
            <person name="James T.Y."/>
            <person name="Grigoriev I.V."/>
        </authorList>
    </citation>
    <scope>NUCLEOTIDE SEQUENCE [LARGE SCALE GENOMIC DNA]</scope>
    <source>
        <strain evidence="11">RSA 1356</strain>
    </source>
</reference>
<evidence type="ECO:0000256" key="2">
    <source>
        <dbReference type="ARBA" id="ARBA00004555"/>
    </source>
</evidence>
<feature type="transmembrane region" description="Helical" evidence="9">
    <location>
        <begin position="402"/>
        <end position="420"/>
    </location>
</feature>
<gene>
    <name evidence="10" type="ORF">THASP1DRAFT_28561</name>
</gene>
<feature type="transmembrane region" description="Helical" evidence="9">
    <location>
        <begin position="558"/>
        <end position="582"/>
    </location>
</feature>
<dbReference type="Proteomes" id="UP000271241">
    <property type="component" value="Unassembled WGS sequence"/>
</dbReference>
<name>A0A4P9XTX6_9FUNG</name>
<dbReference type="OrthoDB" id="1666796at2759"/>
<feature type="signal peptide" evidence="9">
    <location>
        <begin position="1"/>
        <end position="26"/>
    </location>
</feature>
<evidence type="ECO:0000313" key="10">
    <source>
        <dbReference type="EMBL" id="RKP09647.1"/>
    </source>
</evidence>
<feature type="transmembrane region" description="Helical" evidence="9">
    <location>
        <begin position="588"/>
        <end position="618"/>
    </location>
</feature>
<keyword evidence="11" id="KW-1185">Reference proteome</keyword>
<feature type="transmembrane region" description="Helical" evidence="9">
    <location>
        <begin position="264"/>
        <end position="289"/>
    </location>
</feature>
<dbReference type="InterPro" id="IPR004240">
    <property type="entry name" value="EMP70"/>
</dbReference>
<evidence type="ECO:0000256" key="3">
    <source>
        <dbReference type="ARBA" id="ARBA00005227"/>
    </source>
</evidence>
<dbReference type="EMBL" id="KZ992498">
    <property type="protein sequence ID" value="RKP09647.1"/>
    <property type="molecule type" value="Genomic_DNA"/>
</dbReference>
<comment type="similarity">
    <text evidence="3 9">Belongs to the nonaspanin (TM9SF) (TC 9.A.2) family.</text>
</comment>
<dbReference type="GO" id="GO:0016020">
    <property type="term" value="C:membrane"/>
    <property type="evidence" value="ECO:0007669"/>
    <property type="project" value="UniProtKB-SubCell"/>
</dbReference>
<evidence type="ECO:0000256" key="6">
    <source>
        <dbReference type="ARBA" id="ARBA00022989"/>
    </source>
</evidence>
<evidence type="ECO:0000256" key="4">
    <source>
        <dbReference type="ARBA" id="ARBA00022692"/>
    </source>
</evidence>
<evidence type="ECO:0000256" key="9">
    <source>
        <dbReference type="RuleBase" id="RU363079"/>
    </source>
</evidence>
<comment type="subcellular location">
    <subcellularLocation>
        <location evidence="2">Golgi apparatus</location>
    </subcellularLocation>
    <subcellularLocation>
        <location evidence="1">Membrane</location>
        <topology evidence="1">Multi-pass membrane protein</topology>
    </subcellularLocation>
</comment>
<dbReference type="AlphaFoldDB" id="A0A4P9XTX6"/>
<keyword evidence="8 9" id="KW-0472">Membrane</keyword>
<dbReference type="Pfam" id="PF02990">
    <property type="entry name" value="EMP70"/>
    <property type="match status" value="1"/>
</dbReference>